<dbReference type="RefSeq" id="WP_165238016.1">
    <property type="nucleotide sequence ID" value="NZ_JAAKZV010000064.1"/>
</dbReference>
<protein>
    <recommendedName>
        <fullName evidence="1">A-factor biosynthesis hotdog domain-containing protein</fullName>
    </recommendedName>
</protein>
<gene>
    <name evidence="2" type="ORF">G5C51_16640</name>
</gene>
<sequence>MHRVHDEDVLICGWSRHSDQHYSVDADWSRPHCFFRTLASAADHTMLVEQTIRQGVLGLLHVESGVPPTDHFLMNRLTYRLDPLNLPDTDARVTLDVVFTRRNRRAVDVALTLWHAGGIFGTADAGLGWIAPQVYARLRGDRRPVSPAPTSIPVSPLAVGRHSDDETLLAPLGDGKRWELRPNPGHPALIDHAVDHVPGLVLMEAARQAAFAGTLQPGYAFTAAALRPYQYVEFDAPCWLEASEIPALTPFAAAAEVTGTQDGEVVFRCHMEASQSVGSGAHPLAGLAAQA</sequence>
<proteinExistence type="predicted"/>
<dbReference type="GO" id="GO:0016740">
    <property type="term" value="F:transferase activity"/>
    <property type="evidence" value="ECO:0007669"/>
    <property type="project" value="InterPro"/>
</dbReference>
<dbReference type="NCBIfam" id="NF041195">
    <property type="entry name" value="ScbA_BarX_GamBu"/>
    <property type="match status" value="1"/>
</dbReference>
<dbReference type="InterPro" id="IPR005509">
    <property type="entry name" value="AfsA_hotdog_dom"/>
</dbReference>
<evidence type="ECO:0000313" key="3">
    <source>
        <dbReference type="Proteomes" id="UP000481583"/>
    </source>
</evidence>
<accession>A0A6G4U2B9</accession>
<comment type="caution">
    <text evidence="2">The sequence shown here is derived from an EMBL/GenBank/DDBJ whole genome shotgun (WGS) entry which is preliminary data.</text>
</comment>
<reference evidence="2 3" key="1">
    <citation type="submission" date="2020-02" db="EMBL/GenBank/DDBJ databases">
        <title>Whole-genome analyses of novel actinobacteria.</title>
        <authorList>
            <person name="Sahin N."/>
        </authorList>
    </citation>
    <scope>NUCLEOTIDE SEQUENCE [LARGE SCALE GENOMIC DNA]</scope>
    <source>
        <strain evidence="2 3">A7024</strain>
    </source>
</reference>
<name>A0A6G4U2B9_9ACTN</name>
<evidence type="ECO:0000259" key="1">
    <source>
        <dbReference type="Pfam" id="PF03756"/>
    </source>
</evidence>
<organism evidence="2 3">
    <name type="scientific">Streptomyces coryli</name>
    <dbReference type="NCBI Taxonomy" id="1128680"/>
    <lineage>
        <taxon>Bacteria</taxon>
        <taxon>Bacillati</taxon>
        <taxon>Actinomycetota</taxon>
        <taxon>Actinomycetes</taxon>
        <taxon>Kitasatosporales</taxon>
        <taxon>Streptomycetaceae</taxon>
        <taxon>Streptomyces</taxon>
    </lineage>
</organism>
<evidence type="ECO:0000313" key="2">
    <source>
        <dbReference type="EMBL" id="NGN65518.1"/>
    </source>
</evidence>
<feature type="domain" description="A-factor biosynthesis hotdog" evidence="1">
    <location>
        <begin position="2"/>
        <end position="116"/>
    </location>
</feature>
<dbReference type="EMBL" id="JAAKZV010000064">
    <property type="protein sequence ID" value="NGN65518.1"/>
    <property type="molecule type" value="Genomic_DNA"/>
</dbReference>
<dbReference type="InterPro" id="IPR047757">
    <property type="entry name" value="AfsA-like"/>
</dbReference>
<dbReference type="Proteomes" id="UP000481583">
    <property type="component" value="Unassembled WGS sequence"/>
</dbReference>
<dbReference type="AlphaFoldDB" id="A0A6G4U2B9"/>
<keyword evidence="3" id="KW-1185">Reference proteome</keyword>
<feature type="domain" description="A-factor biosynthesis hotdog" evidence="1">
    <location>
        <begin position="158"/>
        <end position="242"/>
    </location>
</feature>
<dbReference type="Pfam" id="PF03756">
    <property type="entry name" value="AfsA"/>
    <property type="match status" value="2"/>
</dbReference>